<keyword evidence="1" id="KW-1133">Transmembrane helix</keyword>
<name>A0A432Z0M1_9GAMM</name>
<evidence type="ECO:0000313" key="3">
    <source>
        <dbReference type="Proteomes" id="UP000288058"/>
    </source>
</evidence>
<feature type="transmembrane region" description="Helical" evidence="1">
    <location>
        <begin position="98"/>
        <end position="118"/>
    </location>
</feature>
<gene>
    <name evidence="2" type="ORF">CWI78_07160</name>
</gene>
<protein>
    <submittedName>
        <fullName evidence="2">Uncharacterized protein</fullName>
    </submittedName>
</protein>
<sequence>MITLLAKRNDLNKNDNDILLPLAGVLWTIVMLGEGALGSPELLSFGFVYVFIYISSRSSTSKEVHFVKRWLSYISITGTAFWMISSGGITAGSPLAAVYFYSLPVTALFFSIVINMLLNREK</sequence>
<comment type="caution">
    <text evidence="2">The sequence shown here is derived from an EMBL/GenBank/DDBJ whole genome shotgun (WGS) entry which is preliminary data.</text>
</comment>
<evidence type="ECO:0000256" key="1">
    <source>
        <dbReference type="SAM" id="Phobius"/>
    </source>
</evidence>
<feature type="transmembrane region" description="Helical" evidence="1">
    <location>
        <begin position="70"/>
        <end position="92"/>
    </location>
</feature>
<keyword evidence="3" id="KW-1185">Reference proteome</keyword>
<proteinExistence type="predicted"/>
<evidence type="ECO:0000313" key="2">
    <source>
        <dbReference type="EMBL" id="RUO69697.1"/>
    </source>
</evidence>
<keyword evidence="1" id="KW-0812">Transmembrane</keyword>
<keyword evidence="1" id="KW-0472">Membrane</keyword>
<accession>A0A432Z0M1</accession>
<reference evidence="3" key="1">
    <citation type="journal article" date="2018" name="Front. Microbiol.">
        <title>Genome-Based Analysis Reveals the Taxonomy and Diversity of the Family Idiomarinaceae.</title>
        <authorList>
            <person name="Liu Y."/>
            <person name="Lai Q."/>
            <person name="Shao Z."/>
        </authorList>
    </citation>
    <scope>NUCLEOTIDE SEQUENCE [LARGE SCALE GENOMIC DNA]</scope>
    <source>
        <strain evidence="3">R22</strain>
    </source>
</reference>
<dbReference type="Proteomes" id="UP000288058">
    <property type="component" value="Unassembled WGS sequence"/>
</dbReference>
<dbReference type="EMBL" id="PIQC01000004">
    <property type="protein sequence ID" value="RUO69697.1"/>
    <property type="molecule type" value="Genomic_DNA"/>
</dbReference>
<dbReference type="AlphaFoldDB" id="A0A432Z0M1"/>
<organism evidence="2 3">
    <name type="scientific">Idiomarina ramblicola</name>
    <dbReference type="NCBI Taxonomy" id="263724"/>
    <lineage>
        <taxon>Bacteria</taxon>
        <taxon>Pseudomonadati</taxon>
        <taxon>Pseudomonadota</taxon>
        <taxon>Gammaproteobacteria</taxon>
        <taxon>Alteromonadales</taxon>
        <taxon>Idiomarinaceae</taxon>
        <taxon>Idiomarina</taxon>
    </lineage>
</organism>